<feature type="compositionally biased region" description="Low complexity" evidence="3">
    <location>
        <begin position="1"/>
        <end position="11"/>
    </location>
</feature>
<dbReference type="InterPro" id="IPR019775">
    <property type="entry name" value="WD40_repeat_CS"/>
</dbReference>
<evidence type="ECO:0000313" key="5">
    <source>
        <dbReference type="EMBL" id="OMO61795.1"/>
    </source>
</evidence>
<dbReference type="AlphaFoldDB" id="A0A1R3GUK4"/>
<dbReference type="EMBL" id="AWUE01021566">
    <property type="protein sequence ID" value="OMO61795.1"/>
    <property type="molecule type" value="Genomic_DNA"/>
</dbReference>
<sequence>MSSSSSSSSSSEDGNDNGARQGGDFEGPSLTRRRANHEIWPGPFVEDLVVQVAIDASRALGRLAVAAAVANVFQVCTTWRAVYRSDPLWHRLTNIIWGRTHRMHATWREEYMFRHRTAQNFRDRRSIHQTLHFVPSDDDTPDGLTCRCLTLSDTHLACGFADGTVRLFDLATRQHVNTFRPHHRDRFGRFSRAVSGIVISDSRIIFATLDGDIHEAIIDGGPETRRALMGNVVDDGALVDFTGCGRWWVGLYAGVPGRAFRIWNGNTGELVYVNTTLTDPEAVMGWHMLTELTETVGRVRVTSQESAVACTSLRYMVLDLRNRVFPMHDRPCRRGIIVTSFDTNNEAFMTVDSRGWAIVRRVDSQEELCRFRVNIGQRNVVVMGCMNLGYALICAGGVIRVWDIEQGRGQLLYRFSENIGDVNAMVGDDRHVAAAGNDTTIHLWDFGPHQG</sequence>
<comment type="caution">
    <text evidence="5">The sequence shown here is derived from an EMBL/GenBank/DDBJ whole genome shotgun (WGS) entry which is preliminary data.</text>
</comment>
<dbReference type="SMART" id="SM00320">
    <property type="entry name" value="WD40"/>
    <property type="match status" value="2"/>
</dbReference>
<organism evidence="5 6">
    <name type="scientific">Corchorus olitorius</name>
    <dbReference type="NCBI Taxonomy" id="93759"/>
    <lineage>
        <taxon>Eukaryota</taxon>
        <taxon>Viridiplantae</taxon>
        <taxon>Streptophyta</taxon>
        <taxon>Embryophyta</taxon>
        <taxon>Tracheophyta</taxon>
        <taxon>Spermatophyta</taxon>
        <taxon>Magnoliopsida</taxon>
        <taxon>eudicotyledons</taxon>
        <taxon>Gunneridae</taxon>
        <taxon>Pentapetalae</taxon>
        <taxon>rosids</taxon>
        <taxon>malvids</taxon>
        <taxon>Malvales</taxon>
        <taxon>Malvaceae</taxon>
        <taxon>Grewioideae</taxon>
        <taxon>Apeibeae</taxon>
        <taxon>Corchorus</taxon>
    </lineage>
</organism>
<evidence type="ECO:0000256" key="2">
    <source>
        <dbReference type="ARBA" id="ARBA00022737"/>
    </source>
</evidence>
<name>A0A1R3GUK4_9ROSI</name>
<evidence type="ECO:0000256" key="1">
    <source>
        <dbReference type="ARBA" id="ARBA00022574"/>
    </source>
</evidence>
<gene>
    <name evidence="5" type="ORF">COLO4_33341</name>
</gene>
<reference evidence="6" key="1">
    <citation type="submission" date="2013-09" db="EMBL/GenBank/DDBJ databases">
        <title>Corchorus olitorius genome sequencing.</title>
        <authorList>
            <person name="Alam M."/>
            <person name="Haque M.S."/>
            <person name="Islam M.S."/>
            <person name="Emdad E.M."/>
            <person name="Islam M.M."/>
            <person name="Ahmed B."/>
            <person name="Halim A."/>
            <person name="Hossen Q.M.M."/>
            <person name="Hossain M.Z."/>
            <person name="Ahmed R."/>
            <person name="Khan M.M."/>
            <person name="Islam R."/>
            <person name="Rashid M.M."/>
            <person name="Khan S.A."/>
            <person name="Rahman M.S."/>
            <person name="Alam M."/>
            <person name="Yahiya A.S."/>
            <person name="Khan M.S."/>
            <person name="Azam M.S."/>
            <person name="Haque T."/>
            <person name="Lashkar M.Z.H."/>
            <person name="Akhand A.I."/>
            <person name="Morshed G."/>
            <person name="Roy S."/>
            <person name="Uddin K.S."/>
            <person name="Rabeya T."/>
            <person name="Hossain A.S."/>
            <person name="Chowdhury A."/>
            <person name="Snigdha A.R."/>
            <person name="Mortoza M.S."/>
            <person name="Matin S.A."/>
            <person name="Hoque S.M.E."/>
            <person name="Islam M.K."/>
            <person name="Roy D.K."/>
            <person name="Haider R."/>
            <person name="Moosa M.M."/>
            <person name="Elias S.M."/>
            <person name="Hasan A.M."/>
            <person name="Jahan S."/>
            <person name="Shafiuddin M."/>
            <person name="Mahmood N."/>
            <person name="Shommy N.S."/>
        </authorList>
    </citation>
    <scope>NUCLEOTIDE SEQUENCE [LARGE SCALE GENOMIC DNA]</scope>
    <source>
        <strain evidence="6">cv. O-4</strain>
    </source>
</reference>
<proteinExistence type="predicted"/>
<evidence type="ECO:0000256" key="4">
    <source>
        <dbReference type="SAM" id="Phobius"/>
    </source>
</evidence>
<dbReference type="OrthoDB" id="760263at2759"/>
<dbReference type="InterPro" id="IPR015943">
    <property type="entry name" value="WD40/YVTN_repeat-like_dom_sf"/>
</dbReference>
<dbReference type="SUPFAM" id="SSF50998">
    <property type="entry name" value="Quinoprotein alcohol dehydrogenase-like"/>
    <property type="match status" value="1"/>
</dbReference>
<keyword evidence="1" id="KW-0853">WD repeat</keyword>
<feature type="transmembrane region" description="Helical" evidence="4">
    <location>
        <begin position="380"/>
        <end position="402"/>
    </location>
</feature>
<dbReference type="PROSITE" id="PS00678">
    <property type="entry name" value="WD_REPEATS_1"/>
    <property type="match status" value="1"/>
</dbReference>
<accession>A0A1R3GUK4</accession>
<dbReference type="Proteomes" id="UP000187203">
    <property type="component" value="Unassembled WGS sequence"/>
</dbReference>
<keyword evidence="4" id="KW-0812">Transmembrane</keyword>
<evidence type="ECO:0000313" key="6">
    <source>
        <dbReference type="Proteomes" id="UP000187203"/>
    </source>
</evidence>
<dbReference type="Gene3D" id="2.130.10.10">
    <property type="entry name" value="YVTN repeat-like/Quinoprotein amine dehydrogenase"/>
    <property type="match status" value="2"/>
</dbReference>
<evidence type="ECO:0000256" key="3">
    <source>
        <dbReference type="SAM" id="MobiDB-lite"/>
    </source>
</evidence>
<feature type="region of interest" description="Disordered" evidence="3">
    <location>
        <begin position="1"/>
        <end position="30"/>
    </location>
</feature>
<keyword evidence="4" id="KW-0472">Membrane</keyword>
<dbReference type="InterPro" id="IPR001680">
    <property type="entry name" value="WD40_rpt"/>
</dbReference>
<dbReference type="PANTHER" id="PTHR19855:SF31">
    <property type="entry name" value="TRANSCRIPTIONAL REGULATOR STERILE APETALA"/>
    <property type="match status" value="1"/>
</dbReference>
<dbReference type="InterPro" id="IPR036047">
    <property type="entry name" value="F-box-like_dom_sf"/>
</dbReference>
<keyword evidence="6" id="KW-1185">Reference proteome</keyword>
<dbReference type="STRING" id="93759.A0A1R3GUK4"/>
<dbReference type="Gene3D" id="1.20.1280.50">
    <property type="match status" value="1"/>
</dbReference>
<dbReference type="SUPFAM" id="SSF81383">
    <property type="entry name" value="F-box domain"/>
    <property type="match status" value="1"/>
</dbReference>
<keyword evidence="2" id="KW-0677">Repeat</keyword>
<evidence type="ECO:0008006" key="7">
    <source>
        <dbReference type="Google" id="ProtNLM"/>
    </source>
</evidence>
<dbReference type="InterPro" id="IPR011047">
    <property type="entry name" value="Quinoprotein_ADH-like_sf"/>
</dbReference>
<keyword evidence="4" id="KW-1133">Transmembrane helix</keyword>
<protein>
    <recommendedName>
        <fullName evidence="7">Transcriptional regulator STERILE APETALA-like</fullName>
    </recommendedName>
</protein>
<dbReference type="PANTHER" id="PTHR19855">
    <property type="entry name" value="WD40 REPEAT PROTEIN 12, 37"/>
    <property type="match status" value="1"/>
</dbReference>